<accession>A0A931EXK2</accession>
<gene>
    <name evidence="5" type="ORF">ITP53_07445</name>
</gene>
<dbReference type="EMBL" id="JADOGI010000015">
    <property type="protein sequence ID" value="MBF8185572.1"/>
    <property type="molecule type" value="Genomic_DNA"/>
</dbReference>
<evidence type="ECO:0000313" key="5">
    <source>
        <dbReference type="EMBL" id="MBF8185572.1"/>
    </source>
</evidence>
<dbReference type="GO" id="GO:0003700">
    <property type="term" value="F:DNA-binding transcription factor activity"/>
    <property type="evidence" value="ECO:0007669"/>
    <property type="project" value="InterPro"/>
</dbReference>
<dbReference type="CDD" id="cd07377">
    <property type="entry name" value="WHTH_GntR"/>
    <property type="match status" value="1"/>
</dbReference>
<dbReference type="InterPro" id="IPR036388">
    <property type="entry name" value="WH-like_DNA-bd_sf"/>
</dbReference>
<dbReference type="Proteomes" id="UP000605361">
    <property type="component" value="Unassembled WGS sequence"/>
</dbReference>
<dbReference type="PRINTS" id="PR00035">
    <property type="entry name" value="HTHGNTR"/>
</dbReference>
<dbReference type="SUPFAM" id="SSF46785">
    <property type="entry name" value="Winged helix' DNA-binding domain"/>
    <property type="match status" value="1"/>
</dbReference>
<organism evidence="5 6">
    <name type="scientific">Nonomuraea cypriaca</name>
    <dbReference type="NCBI Taxonomy" id="1187855"/>
    <lineage>
        <taxon>Bacteria</taxon>
        <taxon>Bacillati</taxon>
        <taxon>Actinomycetota</taxon>
        <taxon>Actinomycetes</taxon>
        <taxon>Streptosporangiales</taxon>
        <taxon>Streptosporangiaceae</taxon>
        <taxon>Nonomuraea</taxon>
    </lineage>
</organism>
<evidence type="ECO:0000256" key="1">
    <source>
        <dbReference type="ARBA" id="ARBA00023015"/>
    </source>
</evidence>
<dbReference type="RefSeq" id="WP_195894554.1">
    <property type="nucleotide sequence ID" value="NZ_JADOGI010000015.1"/>
</dbReference>
<dbReference type="PANTHER" id="PTHR44846">
    <property type="entry name" value="MANNOSYL-D-GLYCERATE TRANSPORT/METABOLISM SYSTEM REPRESSOR MNGR-RELATED"/>
    <property type="match status" value="1"/>
</dbReference>
<evidence type="ECO:0000313" key="6">
    <source>
        <dbReference type="Proteomes" id="UP000605361"/>
    </source>
</evidence>
<dbReference type="GO" id="GO:0045892">
    <property type="term" value="P:negative regulation of DNA-templated transcription"/>
    <property type="evidence" value="ECO:0007669"/>
    <property type="project" value="TreeGrafter"/>
</dbReference>
<evidence type="ECO:0000256" key="2">
    <source>
        <dbReference type="ARBA" id="ARBA00023125"/>
    </source>
</evidence>
<keyword evidence="6" id="KW-1185">Reference proteome</keyword>
<evidence type="ECO:0000259" key="4">
    <source>
        <dbReference type="PROSITE" id="PS50949"/>
    </source>
</evidence>
<dbReference type="GO" id="GO:0003677">
    <property type="term" value="F:DNA binding"/>
    <property type="evidence" value="ECO:0007669"/>
    <property type="project" value="UniProtKB-KW"/>
</dbReference>
<dbReference type="InterPro" id="IPR036390">
    <property type="entry name" value="WH_DNA-bd_sf"/>
</dbReference>
<reference evidence="5" key="1">
    <citation type="submission" date="2020-11" db="EMBL/GenBank/DDBJ databases">
        <title>Whole-genome analyses of Nonomuraea sp. K274.</title>
        <authorList>
            <person name="Veyisoglu A."/>
        </authorList>
    </citation>
    <scope>NUCLEOTIDE SEQUENCE</scope>
    <source>
        <strain evidence="5">K274</strain>
    </source>
</reference>
<protein>
    <submittedName>
        <fullName evidence="5">GntR family transcriptional regulator</fullName>
    </submittedName>
</protein>
<dbReference type="SMART" id="SM00345">
    <property type="entry name" value="HTH_GNTR"/>
    <property type="match status" value="1"/>
</dbReference>
<keyword evidence="2" id="KW-0238">DNA-binding</keyword>
<comment type="caution">
    <text evidence="5">The sequence shown here is derived from an EMBL/GenBank/DDBJ whole genome shotgun (WGS) entry which is preliminary data.</text>
</comment>
<dbReference type="AlphaFoldDB" id="A0A931EXK2"/>
<dbReference type="InterPro" id="IPR000524">
    <property type="entry name" value="Tscrpt_reg_HTH_GntR"/>
</dbReference>
<dbReference type="PANTHER" id="PTHR44846:SF17">
    <property type="entry name" value="GNTR-FAMILY TRANSCRIPTIONAL REGULATOR"/>
    <property type="match status" value="1"/>
</dbReference>
<proteinExistence type="predicted"/>
<keyword evidence="1" id="KW-0805">Transcription regulation</keyword>
<evidence type="ECO:0000256" key="3">
    <source>
        <dbReference type="ARBA" id="ARBA00023163"/>
    </source>
</evidence>
<dbReference type="Gene3D" id="1.10.10.10">
    <property type="entry name" value="Winged helix-like DNA-binding domain superfamily/Winged helix DNA-binding domain"/>
    <property type="match status" value="1"/>
</dbReference>
<sequence length="281" mass="31457">MTGLDPDDPRPPYKQVANALRAAILTRKFEPGERLPSGTELAATYGVARMTVQQAIRLLRDEGLVVSRQGSGVYVRERTERPVGLRPHLERAFERANVFIDFAGFSGETLAGMIQEPLDKVRIGRLTPESIIVRILVPDLDQPMLLPCLAENLSSDPAIRRRSQRILRRSVQSIADGVHELADLDLVKSASVAVRSYAATPPFKLYVINREQAFFGFYPVVRHTARVEGERKELYDVMGRDAVLFHHAVTEDPSSMASQYVAQARAWFDSMWSTVGQDIEP</sequence>
<dbReference type="PROSITE" id="PS50949">
    <property type="entry name" value="HTH_GNTR"/>
    <property type="match status" value="1"/>
</dbReference>
<feature type="domain" description="HTH gntR-type" evidence="4">
    <location>
        <begin position="10"/>
        <end position="78"/>
    </location>
</feature>
<dbReference type="InterPro" id="IPR050679">
    <property type="entry name" value="Bact_HTH_transcr_reg"/>
</dbReference>
<keyword evidence="3" id="KW-0804">Transcription</keyword>
<dbReference type="Pfam" id="PF00392">
    <property type="entry name" value="GntR"/>
    <property type="match status" value="1"/>
</dbReference>
<name>A0A931EXK2_9ACTN</name>